<feature type="domain" description="Amino acid transporter transmembrane" evidence="7">
    <location>
        <begin position="39"/>
        <end position="430"/>
    </location>
</feature>
<feature type="transmembrane region" description="Helical" evidence="6">
    <location>
        <begin position="254"/>
        <end position="278"/>
    </location>
</feature>
<evidence type="ECO:0000259" key="7">
    <source>
        <dbReference type="Pfam" id="PF01490"/>
    </source>
</evidence>
<keyword evidence="2 6" id="KW-0812">Transmembrane</keyword>
<comment type="caution">
    <text evidence="8">The sequence shown here is derived from an EMBL/GenBank/DDBJ whole genome shotgun (WGS) entry which is preliminary data.</text>
</comment>
<comment type="subcellular location">
    <subcellularLocation>
        <location evidence="1">Membrane</location>
        <topology evidence="1">Multi-pass membrane protein</topology>
    </subcellularLocation>
</comment>
<feature type="transmembrane region" description="Helical" evidence="6">
    <location>
        <begin position="220"/>
        <end position="242"/>
    </location>
</feature>
<evidence type="ECO:0000256" key="5">
    <source>
        <dbReference type="ARBA" id="ARBA00023136"/>
    </source>
</evidence>
<dbReference type="PANTHER" id="PTHR22950">
    <property type="entry name" value="AMINO ACID TRANSPORTER"/>
    <property type="match status" value="1"/>
</dbReference>
<dbReference type="GO" id="GO:0005774">
    <property type="term" value="C:vacuolar membrane"/>
    <property type="evidence" value="ECO:0007669"/>
    <property type="project" value="TreeGrafter"/>
</dbReference>
<keyword evidence="5 6" id="KW-0472">Membrane</keyword>
<gene>
    <name evidence="8" type="ORF">C2E20_1511</name>
</gene>
<dbReference type="GO" id="GO:0015179">
    <property type="term" value="F:L-amino acid transmembrane transporter activity"/>
    <property type="evidence" value="ECO:0007669"/>
    <property type="project" value="TreeGrafter"/>
</dbReference>
<reference evidence="8 9" key="1">
    <citation type="journal article" date="2018" name="Plant J.">
        <title>Genome sequences of Chlorella sorokiniana UTEX 1602 and Micractinium conductrix SAG 241.80: implications to maltose excretion by a green alga.</title>
        <authorList>
            <person name="Arriola M.B."/>
            <person name="Velmurugan N."/>
            <person name="Zhang Y."/>
            <person name="Plunkett M.H."/>
            <person name="Hondzo H."/>
            <person name="Barney B.M."/>
        </authorList>
    </citation>
    <scope>NUCLEOTIDE SEQUENCE [LARGE SCALE GENOMIC DNA]</scope>
    <source>
        <strain evidence="8 9">SAG 241.80</strain>
    </source>
</reference>
<feature type="transmembrane region" description="Helical" evidence="6">
    <location>
        <begin position="182"/>
        <end position="200"/>
    </location>
</feature>
<dbReference type="InterPro" id="IPR013057">
    <property type="entry name" value="AA_transpt_TM"/>
</dbReference>
<name>A0A2P6VPB5_9CHLO</name>
<feature type="transmembrane region" description="Helical" evidence="6">
    <location>
        <begin position="151"/>
        <end position="170"/>
    </location>
</feature>
<dbReference type="AlphaFoldDB" id="A0A2P6VPB5"/>
<organism evidence="8 9">
    <name type="scientific">Micractinium conductrix</name>
    <dbReference type="NCBI Taxonomy" id="554055"/>
    <lineage>
        <taxon>Eukaryota</taxon>
        <taxon>Viridiplantae</taxon>
        <taxon>Chlorophyta</taxon>
        <taxon>core chlorophytes</taxon>
        <taxon>Trebouxiophyceae</taxon>
        <taxon>Chlorellales</taxon>
        <taxon>Chlorellaceae</taxon>
        <taxon>Chlorella clade</taxon>
        <taxon>Micractinium</taxon>
    </lineage>
</organism>
<sequence>MGEPALEEGLGSPLLGASEGGGAADDAAAAAPQGAGLRGTCFNICNIYIGLGLLTMPYALQKGGWAALAALVAMVLLFGVSGQLICRAFDLMPPGVPRSYPELGRTAAGAAGARAVLLFCFMELAGASIVLLMVAWQMLELLLPSEGVGPLRPLPLAATLSTLALLPLLFIELRQLSRLSMLGAASTALVIAMVLALLGLDPQRAAMPLQPPPGRHLISAGIIQAVGIFALSCSAHTTLPALRSVMRKPAQFPAALAVSFSVMLACYASLAAAGYWYWGDSASPLVTTDLAINSYYSARRMPIDRALAVFVLINCLTKYPGLNLILQDMLLSALPAARGAGGVFHPPRPWVVCSLRVGLYAACAAAALAAYQRLGAVLSLLGGLCSITCSLVLPSAFYARLAWHRLGGAAKAGLLCMLCLALCMALLVTGINACELLPACHGWMHPSHEG</sequence>
<feature type="transmembrane region" description="Helical" evidence="6">
    <location>
        <begin position="377"/>
        <end position="400"/>
    </location>
</feature>
<dbReference type="Proteomes" id="UP000239649">
    <property type="component" value="Unassembled WGS sequence"/>
</dbReference>
<feature type="transmembrane region" description="Helical" evidence="6">
    <location>
        <begin position="412"/>
        <end position="431"/>
    </location>
</feature>
<accession>A0A2P6VPB5</accession>
<dbReference type="OrthoDB" id="655540at2759"/>
<dbReference type="STRING" id="554055.A0A2P6VPB5"/>
<evidence type="ECO:0000256" key="1">
    <source>
        <dbReference type="ARBA" id="ARBA00004141"/>
    </source>
</evidence>
<keyword evidence="4 6" id="KW-1133">Transmembrane helix</keyword>
<evidence type="ECO:0000256" key="6">
    <source>
        <dbReference type="SAM" id="Phobius"/>
    </source>
</evidence>
<evidence type="ECO:0000256" key="4">
    <source>
        <dbReference type="ARBA" id="ARBA00022989"/>
    </source>
</evidence>
<evidence type="ECO:0000313" key="9">
    <source>
        <dbReference type="Proteomes" id="UP000239649"/>
    </source>
</evidence>
<keyword evidence="3" id="KW-0029">Amino-acid transport</keyword>
<keyword evidence="3" id="KW-0813">Transport</keyword>
<evidence type="ECO:0000256" key="2">
    <source>
        <dbReference type="ARBA" id="ARBA00022692"/>
    </source>
</evidence>
<feature type="transmembrane region" description="Helical" evidence="6">
    <location>
        <begin position="66"/>
        <end position="89"/>
    </location>
</feature>
<feature type="transmembrane region" description="Helical" evidence="6">
    <location>
        <begin position="115"/>
        <end position="139"/>
    </location>
</feature>
<dbReference type="EMBL" id="LHPF02000002">
    <property type="protein sequence ID" value="PSC75909.1"/>
    <property type="molecule type" value="Genomic_DNA"/>
</dbReference>
<protein>
    <submittedName>
        <fullName evidence="8">Vacuolar amino acid transporter 1</fullName>
    </submittedName>
</protein>
<keyword evidence="9" id="KW-1185">Reference proteome</keyword>
<dbReference type="Pfam" id="PF01490">
    <property type="entry name" value="Aa_trans"/>
    <property type="match status" value="1"/>
</dbReference>
<proteinExistence type="predicted"/>
<evidence type="ECO:0000256" key="3">
    <source>
        <dbReference type="ARBA" id="ARBA00022970"/>
    </source>
</evidence>
<dbReference type="PANTHER" id="PTHR22950:SF685">
    <property type="entry name" value="AMINO ACID TRANSPORTER PROTEIN"/>
    <property type="match status" value="1"/>
</dbReference>
<evidence type="ECO:0000313" key="8">
    <source>
        <dbReference type="EMBL" id="PSC75909.1"/>
    </source>
</evidence>